<organism evidence="2">
    <name type="scientific">Grammatophora oceanica</name>
    <dbReference type="NCBI Taxonomy" id="210454"/>
    <lineage>
        <taxon>Eukaryota</taxon>
        <taxon>Sar</taxon>
        <taxon>Stramenopiles</taxon>
        <taxon>Ochrophyta</taxon>
        <taxon>Bacillariophyta</taxon>
        <taxon>Fragilariophyceae</taxon>
        <taxon>Fragilariophycidae</taxon>
        <taxon>Rhabdonematales</taxon>
        <taxon>Grammatophoraceae</taxon>
        <taxon>Grammatophora</taxon>
    </lineage>
</organism>
<reference evidence="2" key="1">
    <citation type="submission" date="2021-01" db="EMBL/GenBank/DDBJ databases">
        <authorList>
            <person name="Corre E."/>
            <person name="Pelletier E."/>
            <person name="Niang G."/>
            <person name="Scheremetjew M."/>
            <person name="Finn R."/>
            <person name="Kale V."/>
            <person name="Holt S."/>
            <person name="Cochrane G."/>
            <person name="Meng A."/>
            <person name="Brown T."/>
            <person name="Cohen L."/>
        </authorList>
    </citation>
    <scope>NUCLEOTIDE SEQUENCE</scope>
    <source>
        <strain evidence="2">CCMP 410</strain>
    </source>
</reference>
<name>A0A7S1Y6L3_9STRA</name>
<sequence length="109" mass="12022">MIRFAVVSILGFSSIEKHDAVQGFCFSDSKGGGYFHRQSSQVTKLGAVGAPTCENDENKGSAQHQPPKKRADERFELVNAETLEANSGVCQHKPYWKVEDNKSTICKMS</sequence>
<dbReference type="AlphaFoldDB" id="A0A7S1Y6L3"/>
<feature type="region of interest" description="Disordered" evidence="1">
    <location>
        <begin position="50"/>
        <end position="72"/>
    </location>
</feature>
<dbReference type="EMBL" id="HBGK01026608">
    <property type="protein sequence ID" value="CAD9284841.1"/>
    <property type="molecule type" value="Transcribed_RNA"/>
</dbReference>
<evidence type="ECO:0000313" key="2">
    <source>
        <dbReference type="EMBL" id="CAD9284841.1"/>
    </source>
</evidence>
<gene>
    <name evidence="2" type="ORF">GOCE00092_LOCUS13753</name>
</gene>
<accession>A0A7S1Y6L3</accession>
<evidence type="ECO:0000256" key="1">
    <source>
        <dbReference type="SAM" id="MobiDB-lite"/>
    </source>
</evidence>
<proteinExistence type="predicted"/>
<protein>
    <submittedName>
        <fullName evidence="2">Uncharacterized protein</fullName>
    </submittedName>
</protein>